<dbReference type="RefSeq" id="WP_272426283.1">
    <property type="nucleotide sequence ID" value="NZ_JAGTJK010000043.1"/>
</dbReference>
<sequence>MADDSERLLGVPFDDLLVTVIETKFPWLHAGRVVWARTQDWKQALFWVKPDGEVRHLNGPDGLANLSRMLVESTGPLPKGLPPIKLAEATRQLTFEPRGQVASREFLQRVRPYMANWLAEDNPQSRKLFEEQCEDPALHQQGHGWTLLFRCFNVKGGVELWTVKGDESHVAETKKTLVCPAGTFVWPMA</sequence>
<organism evidence="1 2">
    <name type="scientific">Polyangium jinanense</name>
    <dbReference type="NCBI Taxonomy" id="2829994"/>
    <lineage>
        <taxon>Bacteria</taxon>
        <taxon>Pseudomonadati</taxon>
        <taxon>Myxococcota</taxon>
        <taxon>Polyangia</taxon>
        <taxon>Polyangiales</taxon>
        <taxon>Polyangiaceae</taxon>
        <taxon>Polyangium</taxon>
    </lineage>
</organism>
<dbReference type="Proteomes" id="UP001151081">
    <property type="component" value="Unassembled WGS sequence"/>
</dbReference>
<accession>A0A9X3XCE4</accession>
<protein>
    <submittedName>
        <fullName evidence="1">Uncharacterized protein</fullName>
    </submittedName>
</protein>
<evidence type="ECO:0000313" key="2">
    <source>
        <dbReference type="Proteomes" id="UP001151081"/>
    </source>
</evidence>
<dbReference type="AlphaFoldDB" id="A0A9X3XCE4"/>
<name>A0A9X3XCE4_9BACT</name>
<reference evidence="1 2" key="1">
    <citation type="submission" date="2021-04" db="EMBL/GenBank/DDBJ databases">
        <title>Genome analysis of Polyangium sp.</title>
        <authorList>
            <person name="Li Y."/>
            <person name="Wang J."/>
        </authorList>
    </citation>
    <scope>NUCLEOTIDE SEQUENCE [LARGE SCALE GENOMIC DNA]</scope>
    <source>
        <strain evidence="1 2">SDU14</strain>
    </source>
</reference>
<dbReference type="EMBL" id="JAGTJJ010000043">
    <property type="protein sequence ID" value="MDC3986730.1"/>
    <property type="molecule type" value="Genomic_DNA"/>
</dbReference>
<gene>
    <name evidence="1" type="ORF">KEG57_40025</name>
</gene>
<comment type="caution">
    <text evidence="1">The sequence shown here is derived from an EMBL/GenBank/DDBJ whole genome shotgun (WGS) entry which is preliminary data.</text>
</comment>
<keyword evidence="2" id="KW-1185">Reference proteome</keyword>
<evidence type="ECO:0000313" key="1">
    <source>
        <dbReference type="EMBL" id="MDC3986730.1"/>
    </source>
</evidence>
<proteinExistence type="predicted"/>